<evidence type="ECO:0000256" key="2">
    <source>
        <dbReference type="RuleBase" id="RU000461"/>
    </source>
</evidence>
<protein>
    <submittedName>
        <fullName evidence="3">Cytochrome P450</fullName>
    </submittedName>
</protein>
<dbReference type="InterPro" id="IPR001128">
    <property type="entry name" value="Cyt_P450"/>
</dbReference>
<accession>A0A061SRG0</accession>
<dbReference type="SUPFAM" id="SSF48264">
    <property type="entry name" value="Cytochrome P450"/>
    <property type="match status" value="1"/>
</dbReference>
<dbReference type="InterPro" id="IPR002397">
    <property type="entry name" value="Cyt_P450_B"/>
</dbReference>
<keyword evidence="2" id="KW-0503">Monooxygenase</keyword>
<dbReference type="GO" id="GO:0020037">
    <property type="term" value="F:heme binding"/>
    <property type="evidence" value="ECO:0007669"/>
    <property type="project" value="InterPro"/>
</dbReference>
<dbReference type="InterPro" id="IPR017972">
    <property type="entry name" value="Cyt_P450_CS"/>
</dbReference>
<dbReference type="InterPro" id="IPR036396">
    <property type="entry name" value="Cyt_P450_sf"/>
</dbReference>
<dbReference type="AlphaFoldDB" id="A0A061SRG0"/>
<comment type="caution">
    <text evidence="3">The sequence shown here is derived from an EMBL/GenBank/DDBJ whole genome shotgun (WGS) entry which is preliminary data.</text>
</comment>
<organism evidence="3 4">
    <name type="scientific">Sulfitobacter mediterraneus</name>
    <dbReference type="NCBI Taxonomy" id="83219"/>
    <lineage>
        <taxon>Bacteria</taxon>
        <taxon>Pseudomonadati</taxon>
        <taxon>Pseudomonadota</taxon>
        <taxon>Alphaproteobacteria</taxon>
        <taxon>Rhodobacterales</taxon>
        <taxon>Roseobacteraceae</taxon>
        <taxon>Sulfitobacter</taxon>
    </lineage>
</organism>
<dbReference type="GO" id="GO:0005506">
    <property type="term" value="F:iron ion binding"/>
    <property type="evidence" value="ECO:0007669"/>
    <property type="project" value="InterPro"/>
</dbReference>
<evidence type="ECO:0000313" key="4">
    <source>
        <dbReference type="Proteomes" id="UP000027337"/>
    </source>
</evidence>
<keyword evidence="2" id="KW-0408">Iron</keyword>
<dbReference type="STRING" id="83219.PM02_09070"/>
<reference evidence="3 4" key="1">
    <citation type="journal article" date="2014" name="Genome Announc.">
        <title>Draft Genome Sequences of Two Isolates of the Roseobacter Group, Sulfitobacter sp. Strains 3SOLIMAR09 and 1FIGIMAR09, from Harbors of Mallorca Island (Mediterranean Sea).</title>
        <authorList>
            <person name="Mas-Llado M."/>
            <person name="Pina-Villalonga J.M."/>
            <person name="Brunet-Galmes I."/>
            <person name="Nogales B."/>
            <person name="Bosch R."/>
        </authorList>
    </citation>
    <scope>NUCLEOTIDE SEQUENCE [LARGE SCALE GENOMIC DNA]</scope>
    <source>
        <strain evidence="3 4">1FIGIMAR09</strain>
    </source>
</reference>
<sequence>MSDAPVTHIDPAAFTADPYPVLAQMRRETPITFVPELGATLLTRRDDIHREEKRIDVFSSVQPGGLMEQIMGLNMMRRDGEPHGTERRALFPALSPRTVADHWAPRFEQIVSDRLDQLAPQGGCDLVRDFAMPVSGAALCAMTGLTCMTPEEMDAASQQMIDAIANYAANPQVEATGLAASTRVDDAIAERLPQVRAAPDPSILSVLDRAEMPLPSIAANIKVIIGGGQNEPRDAIAGLLWALLAHPDQRALITSGDATMSEAFSEYTRLVAPIQMAPRMVARRDTVAGVTFELGDRVFLMFGSACRDEDHFDHADHFDLSRDTSAAIPFGAGPHFCAGAAAARTLVAQYAVPMILDRFPQMQLAGPAPFAGWAFRGPTSVPVTW</sequence>
<dbReference type="PANTHER" id="PTHR46696:SF1">
    <property type="entry name" value="CYTOCHROME P450 YJIB-RELATED"/>
    <property type="match status" value="1"/>
</dbReference>
<gene>
    <name evidence="3" type="ORF">PM02_09070</name>
</gene>
<keyword evidence="4" id="KW-1185">Reference proteome</keyword>
<dbReference type="GO" id="GO:0004497">
    <property type="term" value="F:monooxygenase activity"/>
    <property type="evidence" value="ECO:0007669"/>
    <property type="project" value="UniProtKB-KW"/>
</dbReference>
<name>A0A061SRG0_9RHOB</name>
<dbReference type="GO" id="GO:0016705">
    <property type="term" value="F:oxidoreductase activity, acting on paired donors, with incorporation or reduction of molecular oxygen"/>
    <property type="evidence" value="ECO:0007669"/>
    <property type="project" value="InterPro"/>
</dbReference>
<dbReference type="Pfam" id="PF00067">
    <property type="entry name" value="p450"/>
    <property type="match status" value="1"/>
</dbReference>
<proteinExistence type="inferred from homology"/>
<dbReference type="RefSeq" id="WP_037907459.1">
    <property type="nucleotide sequence ID" value="NZ_JEMU01000006.1"/>
</dbReference>
<comment type="similarity">
    <text evidence="1 2">Belongs to the cytochrome P450 family.</text>
</comment>
<dbReference type="PRINTS" id="PR00359">
    <property type="entry name" value="BP450"/>
</dbReference>
<dbReference type="eggNOG" id="COG2124">
    <property type="taxonomic scope" value="Bacteria"/>
</dbReference>
<dbReference type="Gene3D" id="1.10.630.10">
    <property type="entry name" value="Cytochrome P450"/>
    <property type="match status" value="1"/>
</dbReference>
<evidence type="ECO:0000256" key="1">
    <source>
        <dbReference type="ARBA" id="ARBA00010617"/>
    </source>
</evidence>
<keyword evidence="2" id="KW-0349">Heme</keyword>
<keyword evidence="2" id="KW-0560">Oxidoreductase</keyword>
<dbReference type="Proteomes" id="UP000027337">
    <property type="component" value="Unassembled WGS sequence"/>
</dbReference>
<dbReference type="EMBL" id="JEMU01000006">
    <property type="protein sequence ID" value="KAJ03482.1"/>
    <property type="molecule type" value="Genomic_DNA"/>
</dbReference>
<dbReference type="PROSITE" id="PS00086">
    <property type="entry name" value="CYTOCHROME_P450"/>
    <property type="match status" value="1"/>
</dbReference>
<evidence type="ECO:0000313" key="3">
    <source>
        <dbReference type="EMBL" id="KAJ03482.1"/>
    </source>
</evidence>
<dbReference type="PANTHER" id="PTHR46696">
    <property type="entry name" value="P450, PUTATIVE (EUROFUNG)-RELATED"/>
    <property type="match status" value="1"/>
</dbReference>
<keyword evidence="2" id="KW-0479">Metal-binding</keyword>